<dbReference type="GO" id="GO:0017176">
    <property type="term" value="F:phosphatidylinositol N-acetylglucosaminyltransferase activity"/>
    <property type="evidence" value="ECO:0007669"/>
    <property type="project" value="TreeGrafter"/>
</dbReference>
<feature type="domain" description="PIGA GPI anchor biosynthesis" evidence="4">
    <location>
        <begin position="55"/>
        <end position="133"/>
    </location>
</feature>
<keyword evidence="1" id="KW-0328">Glycosyltransferase</keyword>
<dbReference type="InterPro" id="IPR013234">
    <property type="entry name" value="PIGA_GPI_anchor_biosynthesis"/>
</dbReference>
<organism evidence="5">
    <name type="scientific">Oikopleura dioica</name>
    <name type="common">Tunicate</name>
    <dbReference type="NCBI Taxonomy" id="34765"/>
    <lineage>
        <taxon>Eukaryota</taxon>
        <taxon>Metazoa</taxon>
        <taxon>Chordata</taxon>
        <taxon>Tunicata</taxon>
        <taxon>Appendicularia</taxon>
        <taxon>Copelata</taxon>
        <taxon>Oikopleuridae</taxon>
        <taxon>Oikopleura</taxon>
    </lineage>
</organism>
<evidence type="ECO:0008006" key="7">
    <source>
        <dbReference type="Google" id="ProtNLM"/>
    </source>
</evidence>
<dbReference type="EMBL" id="FN653019">
    <property type="protein sequence ID" value="CBY22622.1"/>
    <property type="molecule type" value="Genomic_DNA"/>
</dbReference>
<keyword evidence="2" id="KW-0472">Membrane</keyword>
<evidence type="ECO:0000259" key="3">
    <source>
        <dbReference type="Pfam" id="PF00534"/>
    </source>
</evidence>
<evidence type="ECO:0000256" key="2">
    <source>
        <dbReference type="SAM" id="Phobius"/>
    </source>
</evidence>
<sequence length="450" mass="51169">MKDAPRVALVSDYFYPKFGGVESHIIGLATGLLRLGLHVIVITHSYGNDDVEDETTISLTVYYLPVGIVAQNCMFPCLYPSLRFFPDIFERERINIVHGHSSMSAMVHEAIWHGKMLGLSTVITDHSLIGFCDAGAIVTNKLLEGTLSDESTHVICVSYCSAANTIIRSNIPPRLVHVIPNGISASFNANFFPPLKDRKTVKIVTCCRLEYRRGIDILLTIIPRFCEQFPYVKFIIAGDGPYRVRLEEIIRRHYLSDRVELKGVVPHKNLPELLSTCHVFLNTALTEAFCIAICEAARMGLSIVSSNVGGIPEVLPKDLVQLSNPSPKEIYSVLSNVVINIRNGHGPSREYISEKALLKYNWSDVCAKTVDIYQKSLRENKRTFHERLDKFCKVEFAGYFYQGVLVVHRTLFYLRKEMKISRFHVYFLLSFLMPSFFLYHILNTLRRHIF</sequence>
<keyword evidence="2" id="KW-1133">Transmembrane helix</keyword>
<keyword evidence="2" id="KW-0812">Transmembrane</keyword>
<dbReference type="AlphaFoldDB" id="E4WZM6"/>
<dbReference type="FunCoup" id="E4WZM6">
    <property type="interactions" value="308"/>
</dbReference>
<dbReference type="Gene3D" id="3.40.50.2000">
    <property type="entry name" value="Glycogen Phosphorylase B"/>
    <property type="match status" value="2"/>
</dbReference>
<dbReference type="InterPro" id="IPR001296">
    <property type="entry name" value="Glyco_trans_1"/>
</dbReference>
<evidence type="ECO:0000313" key="6">
    <source>
        <dbReference type="Proteomes" id="UP000001307"/>
    </source>
</evidence>
<dbReference type="OrthoDB" id="734129at2759"/>
<feature type="domain" description="Glycosyl transferase family 1" evidence="3">
    <location>
        <begin position="189"/>
        <end position="315"/>
    </location>
</feature>
<protein>
    <recommendedName>
        <fullName evidence="7">Phosphatidylinositol N-acetylglucosaminyltransferase</fullName>
    </recommendedName>
</protein>
<reference evidence="5" key="1">
    <citation type="journal article" date="2010" name="Science">
        <title>Plasticity of animal genome architecture unmasked by rapid evolution of a pelagic tunicate.</title>
        <authorList>
            <person name="Denoeud F."/>
            <person name="Henriet S."/>
            <person name="Mungpakdee S."/>
            <person name="Aury J.M."/>
            <person name="Da Silva C."/>
            <person name="Brinkmann H."/>
            <person name="Mikhaleva J."/>
            <person name="Olsen L.C."/>
            <person name="Jubin C."/>
            <person name="Canestro C."/>
            <person name="Bouquet J.M."/>
            <person name="Danks G."/>
            <person name="Poulain J."/>
            <person name="Campsteijn C."/>
            <person name="Adamski M."/>
            <person name="Cross I."/>
            <person name="Yadetie F."/>
            <person name="Muffato M."/>
            <person name="Louis A."/>
            <person name="Butcher S."/>
            <person name="Tsagkogeorga G."/>
            <person name="Konrad A."/>
            <person name="Singh S."/>
            <person name="Jensen M.F."/>
            <person name="Cong E.H."/>
            <person name="Eikeseth-Otteraa H."/>
            <person name="Noel B."/>
            <person name="Anthouard V."/>
            <person name="Porcel B.M."/>
            <person name="Kachouri-Lafond R."/>
            <person name="Nishino A."/>
            <person name="Ugolini M."/>
            <person name="Chourrout P."/>
            <person name="Nishida H."/>
            <person name="Aasland R."/>
            <person name="Huzurbazar S."/>
            <person name="Westhof E."/>
            <person name="Delsuc F."/>
            <person name="Lehrach H."/>
            <person name="Reinhardt R."/>
            <person name="Weissenbach J."/>
            <person name="Roy S.W."/>
            <person name="Artiguenave F."/>
            <person name="Postlethwait J.H."/>
            <person name="Manak J.R."/>
            <person name="Thompson E.M."/>
            <person name="Jaillon O."/>
            <person name="Du Pasquier L."/>
            <person name="Boudinot P."/>
            <person name="Liberles D.A."/>
            <person name="Volff J.N."/>
            <person name="Philippe H."/>
            <person name="Lenhard B."/>
            <person name="Roest Crollius H."/>
            <person name="Wincker P."/>
            <person name="Chourrout D."/>
        </authorList>
    </citation>
    <scope>NUCLEOTIDE SEQUENCE [LARGE SCALE GENOMIC DNA]</scope>
</reference>
<feature type="transmembrane region" description="Helical" evidence="2">
    <location>
        <begin position="423"/>
        <end position="442"/>
    </location>
</feature>
<dbReference type="InParanoid" id="E4WZM6"/>
<evidence type="ECO:0000313" key="5">
    <source>
        <dbReference type="EMBL" id="CBY22622.1"/>
    </source>
</evidence>
<dbReference type="GO" id="GO:0000506">
    <property type="term" value="C:glycosylphosphatidylinositol-N-acetylglucosaminyltransferase (GPI-GnT) complex"/>
    <property type="evidence" value="ECO:0007669"/>
    <property type="project" value="TreeGrafter"/>
</dbReference>
<keyword evidence="6" id="KW-1185">Reference proteome</keyword>
<dbReference type="Proteomes" id="UP000001307">
    <property type="component" value="Unassembled WGS sequence"/>
</dbReference>
<accession>E4WZM6</accession>
<dbReference type="PANTHER" id="PTHR45871">
    <property type="entry name" value="N-ACETYLGLUCOSAMINYL-PHOSPHATIDYLINOSITOL BIOSYNTHETIC PROTEIN"/>
    <property type="match status" value="1"/>
</dbReference>
<dbReference type="Pfam" id="PF00534">
    <property type="entry name" value="Glycos_transf_1"/>
    <property type="match status" value="1"/>
</dbReference>
<keyword evidence="1" id="KW-0808">Transferase</keyword>
<evidence type="ECO:0000259" key="4">
    <source>
        <dbReference type="Pfam" id="PF08288"/>
    </source>
</evidence>
<proteinExistence type="predicted"/>
<name>E4WZM6_OIKDI</name>
<dbReference type="PANTHER" id="PTHR45871:SF1">
    <property type="entry name" value="PHOSPHATIDYLINOSITOL N-ACETYLGLUCOSAMINYLTRANSFERASE SUBUNIT A"/>
    <property type="match status" value="1"/>
</dbReference>
<dbReference type="GO" id="GO:0006506">
    <property type="term" value="P:GPI anchor biosynthetic process"/>
    <property type="evidence" value="ECO:0007669"/>
    <property type="project" value="InterPro"/>
</dbReference>
<evidence type="ECO:0000256" key="1">
    <source>
        <dbReference type="ARBA" id="ARBA00022676"/>
    </source>
</evidence>
<dbReference type="SUPFAM" id="SSF53756">
    <property type="entry name" value="UDP-Glycosyltransferase/glycogen phosphorylase"/>
    <property type="match status" value="1"/>
</dbReference>
<gene>
    <name evidence="5" type="ORF">GSOID_T00013390001</name>
</gene>
<dbReference type="Pfam" id="PF08288">
    <property type="entry name" value="PIGA"/>
    <property type="match status" value="1"/>
</dbReference>